<name>A0ABT2T5V8_9FIRM</name>
<protein>
    <submittedName>
        <fullName evidence="4">Glycosyltransferase</fullName>
    </submittedName>
</protein>
<evidence type="ECO:0000313" key="4">
    <source>
        <dbReference type="EMBL" id="MCU6745643.1"/>
    </source>
</evidence>
<dbReference type="InterPro" id="IPR029044">
    <property type="entry name" value="Nucleotide-diphossugar_trans"/>
</dbReference>
<evidence type="ECO:0000256" key="2">
    <source>
        <dbReference type="ARBA" id="ARBA00022679"/>
    </source>
</evidence>
<keyword evidence="5" id="KW-1185">Reference proteome</keyword>
<evidence type="ECO:0000256" key="1">
    <source>
        <dbReference type="ARBA" id="ARBA00022676"/>
    </source>
</evidence>
<keyword evidence="2" id="KW-0808">Transferase</keyword>
<evidence type="ECO:0000259" key="3">
    <source>
        <dbReference type="Pfam" id="PF00535"/>
    </source>
</evidence>
<reference evidence="4 5" key="1">
    <citation type="journal article" date="2021" name="ISME Commun">
        <title>Automated analysis of genomic sequences facilitates high-throughput and comprehensive description of bacteria.</title>
        <authorList>
            <person name="Hitch T.C.A."/>
        </authorList>
    </citation>
    <scope>NUCLEOTIDE SEQUENCE [LARGE SCALE GENOMIC DNA]</scope>
    <source>
        <strain evidence="4 5">Sanger_18</strain>
    </source>
</reference>
<evidence type="ECO:0000313" key="5">
    <source>
        <dbReference type="Proteomes" id="UP001652432"/>
    </source>
</evidence>
<dbReference type="PANTHER" id="PTHR22916">
    <property type="entry name" value="GLYCOSYLTRANSFERASE"/>
    <property type="match status" value="1"/>
</dbReference>
<dbReference type="Pfam" id="PF00535">
    <property type="entry name" value="Glycos_transf_2"/>
    <property type="match status" value="1"/>
</dbReference>
<dbReference type="Gene3D" id="3.90.550.10">
    <property type="entry name" value="Spore Coat Polysaccharide Biosynthesis Protein SpsA, Chain A"/>
    <property type="match status" value="1"/>
</dbReference>
<dbReference type="CDD" id="cd00761">
    <property type="entry name" value="Glyco_tranf_GTA_type"/>
    <property type="match status" value="1"/>
</dbReference>
<dbReference type="SUPFAM" id="SSF53448">
    <property type="entry name" value="Nucleotide-diphospho-sugar transferases"/>
    <property type="match status" value="1"/>
</dbReference>
<gene>
    <name evidence="4" type="ORF">OCV77_14300</name>
</gene>
<keyword evidence="1" id="KW-0328">Glycosyltransferase</keyword>
<dbReference type="InterPro" id="IPR001173">
    <property type="entry name" value="Glyco_trans_2-like"/>
</dbReference>
<accession>A0ABT2T5V8</accession>
<comment type="caution">
    <text evidence="4">The sequence shown here is derived from an EMBL/GenBank/DDBJ whole genome shotgun (WGS) entry which is preliminary data.</text>
</comment>
<dbReference type="EMBL" id="JAOQKJ010000015">
    <property type="protein sequence ID" value="MCU6745643.1"/>
    <property type="molecule type" value="Genomic_DNA"/>
</dbReference>
<sequence>MYEENLVSIIVPIYNVEKYVEQCVRSITKQTYKNIEIILVDDGSPDRCGEILDSLKLIDQRIVVLHKQNEGVSAARNDGISVSNGKYIIFVDGDDWIDDRFVEDFVRVIEELGTDMALSYGYLVDNNRTSSESIKKERIKSVKAIEQLYLGKIGVAVWNKIYKKEFLKRNNITFHTEFWFAEGMTFNVECFIKCEYVGVCNLERYHQVTNPESAVRKFNLSSWHCGLKAMEYQRGLLNPNDSRLIASWNYHYREYNTSILYGLYRSGQAEFQNKEIKRCVYNLHHNVLYPLKVDIDTRAKIKSLILSCIPVLGTKLIVMREIGYLPTVCDLIIWDIMKMNLKKTSEIISFEELKGDILINISDEYEIKFRIKKKRLTKKQKNIITNIQMASAHRGETSTTFNNGIKLYNLNDNIDVKEGDLNDDIVLFKDKKKYFIEIKSKEGAEFLHRININTDKNDEYKFQKCYEVVLENE</sequence>
<dbReference type="Proteomes" id="UP001652432">
    <property type="component" value="Unassembled WGS sequence"/>
</dbReference>
<feature type="domain" description="Glycosyltransferase 2-like" evidence="3">
    <location>
        <begin position="8"/>
        <end position="167"/>
    </location>
</feature>
<dbReference type="PANTHER" id="PTHR22916:SF51">
    <property type="entry name" value="GLYCOSYLTRANSFERASE EPSH-RELATED"/>
    <property type="match status" value="1"/>
</dbReference>
<dbReference type="RefSeq" id="WP_262575667.1">
    <property type="nucleotide sequence ID" value="NZ_JAOQKJ010000015.1"/>
</dbReference>
<organism evidence="4 5">
    <name type="scientific">Suilimivivens aceti</name>
    <dbReference type="NCBI Taxonomy" id="2981774"/>
    <lineage>
        <taxon>Bacteria</taxon>
        <taxon>Bacillati</taxon>
        <taxon>Bacillota</taxon>
        <taxon>Clostridia</taxon>
        <taxon>Lachnospirales</taxon>
        <taxon>Lachnospiraceae</taxon>
        <taxon>Suilimivivens</taxon>
    </lineage>
</organism>
<proteinExistence type="predicted"/>